<evidence type="ECO:0000256" key="2">
    <source>
        <dbReference type="ARBA" id="ARBA00022605"/>
    </source>
</evidence>
<dbReference type="GO" id="GO:0000162">
    <property type="term" value="P:L-tryptophan biosynthetic process"/>
    <property type="evidence" value="ECO:0007669"/>
    <property type="project" value="TreeGrafter"/>
</dbReference>
<keyword evidence="7" id="KW-1185">Reference proteome</keyword>
<dbReference type="RefSeq" id="WP_005374333.1">
    <property type="nucleotide sequence ID" value="NZ_CM001475.1"/>
</dbReference>
<dbReference type="STRING" id="686340.Metal_3520"/>
<dbReference type="PANTHER" id="PTHR43090:SF2">
    <property type="entry name" value="1-(5-PHOSPHORIBOSYL)-5-[(5-PHOSPHORIBOSYLAMINO)METHYLIDENEAMINO] IMIDAZOLE-4-CARBOXAMIDE ISOMERASE"/>
    <property type="match status" value="1"/>
</dbReference>
<evidence type="ECO:0000256" key="1">
    <source>
        <dbReference type="ARBA" id="ARBA00009667"/>
    </source>
</evidence>
<comment type="similarity">
    <text evidence="1 5">Belongs to the HisA/HisF family.</text>
</comment>
<keyword evidence="2 5" id="KW-0028">Amino-acid biosynthesis</keyword>
<evidence type="ECO:0000313" key="6">
    <source>
        <dbReference type="EMBL" id="EIC31168.1"/>
    </source>
</evidence>
<dbReference type="PANTHER" id="PTHR43090">
    <property type="entry name" value="1-(5-PHOSPHORIBOSYL)-5-[(5-PHOSPHORIBOSYLAMINO)METHYLIDENEAMINO] IMIDAZOLE-4-CARBOXAMIDE ISOMERASE"/>
    <property type="match status" value="1"/>
</dbReference>
<dbReference type="InterPro" id="IPR011060">
    <property type="entry name" value="RibuloseP-bd_barrel"/>
</dbReference>
<sequence>MQVIPVIDLKGGVAVHAKQGRRDAYLPIHTALCPSADIFDVAEAYLELYDFRTFYIADLDALEGKGSHEALIHAAAERFPNRNFWLDRGLPLSAPASRRPSNLKTVLGSESFRTETLSLLDTYAKDFVLSLDFRGMRLGAESLFTNPEYWPNDIIIMTLERVGSDSGPDIEKLAAFRKAYPGKNFIAAGGIRNREDLAALQKIGIQQALVASALHSGAIGRADLAAL</sequence>
<comment type="pathway">
    <text evidence="4">Amino-acid biosynthesis.</text>
</comment>
<organism evidence="6 7">
    <name type="scientific">Methylomicrobium album BG8</name>
    <dbReference type="NCBI Taxonomy" id="686340"/>
    <lineage>
        <taxon>Bacteria</taxon>
        <taxon>Pseudomonadati</taxon>
        <taxon>Pseudomonadota</taxon>
        <taxon>Gammaproteobacteria</taxon>
        <taxon>Methylococcales</taxon>
        <taxon>Methylococcaceae</taxon>
        <taxon>Methylomicrobium</taxon>
    </lineage>
</organism>
<dbReference type="Proteomes" id="UP000005090">
    <property type="component" value="Chromosome"/>
</dbReference>
<dbReference type="eggNOG" id="COG1411">
    <property type="taxonomic scope" value="Bacteria"/>
</dbReference>
<dbReference type="InterPro" id="IPR013785">
    <property type="entry name" value="Aldolase_TIM"/>
</dbReference>
<dbReference type="InterPro" id="IPR044524">
    <property type="entry name" value="Isoase_HisA-like"/>
</dbReference>
<dbReference type="EMBL" id="CM001475">
    <property type="protein sequence ID" value="EIC31168.1"/>
    <property type="molecule type" value="Genomic_DNA"/>
</dbReference>
<dbReference type="GO" id="GO:0005737">
    <property type="term" value="C:cytoplasm"/>
    <property type="evidence" value="ECO:0007669"/>
    <property type="project" value="TreeGrafter"/>
</dbReference>
<evidence type="ECO:0000256" key="4">
    <source>
        <dbReference type="ARBA" id="ARBA00029440"/>
    </source>
</evidence>
<name>H8GG88_METAL</name>
<dbReference type="SUPFAM" id="SSF51366">
    <property type="entry name" value="Ribulose-phoshate binding barrel"/>
    <property type="match status" value="1"/>
</dbReference>
<dbReference type="AlphaFoldDB" id="H8GG88"/>
<evidence type="ECO:0000256" key="5">
    <source>
        <dbReference type="RuleBase" id="RU003657"/>
    </source>
</evidence>
<proteinExistence type="inferred from homology"/>
<dbReference type="InterPro" id="IPR006062">
    <property type="entry name" value="His_biosynth"/>
</dbReference>
<accession>H8GG88</accession>
<dbReference type="Gene3D" id="3.20.20.70">
    <property type="entry name" value="Aldolase class I"/>
    <property type="match status" value="1"/>
</dbReference>
<gene>
    <name evidence="6" type="ORF">Metal_3520</name>
</gene>
<evidence type="ECO:0000256" key="3">
    <source>
        <dbReference type="ARBA" id="ARBA00023102"/>
    </source>
</evidence>
<dbReference type="CDD" id="cd04723">
    <property type="entry name" value="HisA_HisF"/>
    <property type="match status" value="1"/>
</dbReference>
<evidence type="ECO:0000313" key="7">
    <source>
        <dbReference type="Proteomes" id="UP000005090"/>
    </source>
</evidence>
<protein>
    <submittedName>
        <fullName evidence="6">HisA/hisF family protein</fullName>
    </submittedName>
</protein>
<dbReference type="Pfam" id="PF00977">
    <property type="entry name" value="His_biosynth"/>
    <property type="match status" value="1"/>
</dbReference>
<dbReference type="HOGENOM" id="CLU_048577_2_1_6"/>
<dbReference type="GO" id="GO:0003949">
    <property type="term" value="F:1-(5-phosphoribosyl)-5-[(5-phosphoribosylamino)methylideneamino]imidazole-4-carboxamide isomerase activity"/>
    <property type="evidence" value="ECO:0007669"/>
    <property type="project" value="InterPro"/>
</dbReference>
<dbReference type="GO" id="GO:0000105">
    <property type="term" value="P:L-histidine biosynthetic process"/>
    <property type="evidence" value="ECO:0007669"/>
    <property type="project" value="UniProtKB-KW"/>
</dbReference>
<keyword evidence="3 5" id="KW-0368">Histidine biosynthesis</keyword>
<reference evidence="6 7" key="1">
    <citation type="journal article" date="2013" name="Genome Announc.">
        <title>Genome Sequence of the Obligate Gammaproteobacterial Methanotroph Methylomicrobium album Strain BG8.</title>
        <authorList>
            <person name="Kits K.D."/>
            <person name="Kalyuzhnaya M.G."/>
            <person name="Klotz M.G."/>
            <person name="Jetten M.S."/>
            <person name="Op den Camp H.J."/>
            <person name="Vuilleumier S."/>
            <person name="Bringel F."/>
            <person name="Dispirito A.A."/>
            <person name="Murrell J.C."/>
            <person name="Bruce D."/>
            <person name="Cheng J.F."/>
            <person name="Copeland A."/>
            <person name="Goodwin L."/>
            <person name="Hauser L."/>
            <person name="Lajus A."/>
            <person name="Land M.L."/>
            <person name="Lapidus A."/>
            <person name="Lucas S."/>
            <person name="Medigue C."/>
            <person name="Pitluck S."/>
            <person name="Woyke T."/>
            <person name="Zeytun A."/>
            <person name="Stein L.Y."/>
        </authorList>
    </citation>
    <scope>NUCLEOTIDE SEQUENCE [LARGE SCALE GENOMIC DNA]</scope>
    <source>
        <strain evidence="6 7">BG8</strain>
    </source>
</reference>